<accession>A0ABP0Z7U4</accession>
<organism evidence="1 2">
    <name type="scientific">Citrullus colocynthis</name>
    <name type="common">colocynth</name>
    <dbReference type="NCBI Taxonomy" id="252529"/>
    <lineage>
        <taxon>Eukaryota</taxon>
        <taxon>Viridiplantae</taxon>
        <taxon>Streptophyta</taxon>
        <taxon>Embryophyta</taxon>
        <taxon>Tracheophyta</taxon>
        <taxon>Spermatophyta</taxon>
        <taxon>Magnoliopsida</taxon>
        <taxon>eudicotyledons</taxon>
        <taxon>Gunneridae</taxon>
        <taxon>Pentapetalae</taxon>
        <taxon>rosids</taxon>
        <taxon>fabids</taxon>
        <taxon>Cucurbitales</taxon>
        <taxon>Cucurbitaceae</taxon>
        <taxon>Benincaseae</taxon>
        <taxon>Citrullus</taxon>
    </lineage>
</organism>
<sequence length="190" mass="22238">MEFKLENMDRFSNAIFPLIRFHDTADLKCSPTMFSLIISRHFPHIITSLQIMPPFFTNFLCQHQIYQCQIPIKLFHRTIITMKHAFYSSMTLSLEQPLNRISLQFHNSRVDQQLFSELPLLPSREEDVGQIDYGIFVSIDSQVFKRIATELDDFNVSKILWYFVSALVTLTNSQAKFTVEGRDISLHEEV</sequence>
<gene>
    <name evidence="1" type="ORF">CITCOLO1_LOCUS21295</name>
</gene>
<keyword evidence="2" id="KW-1185">Reference proteome</keyword>
<name>A0ABP0Z7U4_9ROSI</name>
<protein>
    <submittedName>
        <fullName evidence="1">Uncharacterized protein</fullName>
    </submittedName>
</protein>
<evidence type="ECO:0000313" key="2">
    <source>
        <dbReference type="Proteomes" id="UP001642487"/>
    </source>
</evidence>
<dbReference type="Proteomes" id="UP001642487">
    <property type="component" value="Chromosome 9"/>
</dbReference>
<dbReference type="Gene3D" id="3.70.10.10">
    <property type="match status" value="1"/>
</dbReference>
<proteinExistence type="predicted"/>
<dbReference type="EMBL" id="OZ021743">
    <property type="protein sequence ID" value="CAK9328862.1"/>
    <property type="molecule type" value="Genomic_DNA"/>
</dbReference>
<reference evidence="1 2" key="1">
    <citation type="submission" date="2024-03" db="EMBL/GenBank/DDBJ databases">
        <authorList>
            <person name="Gkanogiannis A."/>
            <person name="Becerra Lopez-Lavalle L."/>
        </authorList>
    </citation>
    <scope>NUCLEOTIDE SEQUENCE [LARGE SCALE GENOMIC DNA]</scope>
</reference>
<evidence type="ECO:0000313" key="1">
    <source>
        <dbReference type="EMBL" id="CAK9328862.1"/>
    </source>
</evidence>